<dbReference type="EMBL" id="LSRS01000005">
    <property type="protein sequence ID" value="KAF1084400.1"/>
    <property type="molecule type" value="Genomic_DNA"/>
</dbReference>
<dbReference type="PANTHER" id="PTHR23131">
    <property type="entry name" value="ENDORIBONUCLEASE LACTB2"/>
    <property type="match status" value="1"/>
</dbReference>
<accession>A0A9D3AVP7</accession>
<dbReference type="InterPro" id="IPR036866">
    <property type="entry name" value="RibonucZ/Hydroxyglut_hydro"/>
</dbReference>
<dbReference type="Pfam" id="PF00753">
    <property type="entry name" value="Lactamase_B"/>
    <property type="match status" value="1"/>
</dbReference>
<dbReference type="GO" id="GO:0016787">
    <property type="term" value="F:hydrolase activity"/>
    <property type="evidence" value="ECO:0007669"/>
    <property type="project" value="UniProtKB-KW"/>
</dbReference>
<organism evidence="2 3">
    <name type="scientific">Sporotomaculum syntrophicum</name>
    <dbReference type="NCBI Taxonomy" id="182264"/>
    <lineage>
        <taxon>Bacteria</taxon>
        <taxon>Bacillati</taxon>
        <taxon>Bacillota</taxon>
        <taxon>Clostridia</taxon>
        <taxon>Eubacteriales</taxon>
        <taxon>Desulfallaceae</taxon>
        <taxon>Sporotomaculum</taxon>
    </lineage>
</organism>
<proteinExistence type="predicted"/>
<name>A0A9D3AVP7_9FIRM</name>
<evidence type="ECO:0000313" key="2">
    <source>
        <dbReference type="EMBL" id="KAF1084400.1"/>
    </source>
</evidence>
<dbReference type="Gene3D" id="1.10.10.10">
    <property type="entry name" value="Winged helix-like DNA-binding domain superfamily/Winged helix DNA-binding domain"/>
    <property type="match status" value="1"/>
</dbReference>
<dbReference type="Gene3D" id="3.60.15.10">
    <property type="entry name" value="Ribonuclease Z/Hydroxyacylglutathione hydrolase-like"/>
    <property type="match status" value="1"/>
</dbReference>
<protein>
    <submittedName>
        <fullName evidence="2">Hydroxyacylglutathione hydrolase</fullName>
    </submittedName>
</protein>
<dbReference type="CDD" id="cd07725">
    <property type="entry name" value="TTHA1429-like_MBL-fold"/>
    <property type="match status" value="1"/>
</dbReference>
<dbReference type="RefSeq" id="WP_161822490.1">
    <property type="nucleotide sequence ID" value="NZ_LSRS01000005.1"/>
</dbReference>
<dbReference type="SUPFAM" id="SSF56281">
    <property type="entry name" value="Metallo-hydrolase/oxidoreductase"/>
    <property type="match status" value="1"/>
</dbReference>
<evidence type="ECO:0000259" key="1">
    <source>
        <dbReference type="SMART" id="SM00849"/>
    </source>
</evidence>
<comment type="caution">
    <text evidence="2">The sequence shown here is derived from an EMBL/GenBank/DDBJ whole genome shotgun (WGS) entry which is preliminary data.</text>
</comment>
<sequence>MYKEVLPNIFLIEIPLPNNPLKALNSYIIKGQERYFMIDTGMNRRECSEVMYTALKKLNVQLDKTDFFITHMHSDHCGLVGSLATDTSKIFCSYPDAEVILEPAARGEELLAGARGYGFPEDELQNVLERHPGFKYASQGEIKIDYVQDGDNIEIGDYHFQCVVTPGHTDGHTCLYEPDKKVLVSGDHILDDITPNISLFISGNPLADYLANLEKVSQLDIELTLPGHRNLIYDVKKRIAELKQHHQERNAEILAILRRGRATAYQVATQMSWDIDCPTWEEYPTPQKWFASGEAIAHLRYLEGLGQVRKELSDGIKVFSLS</sequence>
<evidence type="ECO:0000313" key="3">
    <source>
        <dbReference type="Proteomes" id="UP000798488"/>
    </source>
</evidence>
<dbReference type="AlphaFoldDB" id="A0A9D3AVP7"/>
<dbReference type="InterPro" id="IPR036388">
    <property type="entry name" value="WH-like_DNA-bd_sf"/>
</dbReference>
<dbReference type="OrthoDB" id="9761531at2"/>
<dbReference type="Proteomes" id="UP000798488">
    <property type="component" value="Unassembled WGS sequence"/>
</dbReference>
<dbReference type="InterPro" id="IPR050662">
    <property type="entry name" value="Sec-metab_biosynth-thioest"/>
</dbReference>
<feature type="domain" description="Metallo-beta-lactamase" evidence="1">
    <location>
        <begin position="23"/>
        <end position="228"/>
    </location>
</feature>
<keyword evidence="2" id="KW-0378">Hydrolase</keyword>
<dbReference type="PANTHER" id="PTHR23131:SF4">
    <property type="entry name" value="METALLO-BETA-LACTAMASE SUPERFAMILY POTEIN"/>
    <property type="match status" value="1"/>
</dbReference>
<gene>
    <name evidence="2" type="ORF">SPSYN_02177</name>
</gene>
<dbReference type="SMART" id="SM00849">
    <property type="entry name" value="Lactamase_B"/>
    <property type="match status" value="1"/>
</dbReference>
<dbReference type="InterPro" id="IPR001279">
    <property type="entry name" value="Metallo-B-lactamas"/>
</dbReference>
<reference evidence="2" key="1">
    <citation type="submission" date="2016-02" db="EMBL/GenBank/DDBJ databases">
        <title>Draft Genome Sequence of Sporotomaculum syntrophicum Strain FB, a Syntrophic Benzoate Degrader.</title>
        <authorList>
            <person name="Nobu M.K."/>
            <person name="Narihiro T."/>
            <person name="Qiu Y.-L."/>
            <person name="Ohashi A."/>
            <person name="Liu W.-T."/>
            <person name="Yuji S."/>
        </authorList>
    </citation>
    <scope>NUCLEOTIDE SEQUENCE</scope>
    <source>
        <strain evidence="2">FB</strain>
    </source>
</reference>
<keyword evidence="3" id="KW-1185">Reference proteome</keyword>